<sequence length="182" mass="20261">MDQGVLLVCHVDGDELSSFSNPSFTVHHCTSLPTSAVSASACLLARSNRNDMFQKTRDARMQAPTTFVIFYHQDATEDALLREEAFECGANMVTCYVPHVQEALNRVAAQQLQGNITCPWCGLQGLTPESFYLHQPLYHIYHANIDGYCPIKACRASTSNLARHLHHTHPPPGQKVEERTGH</sequence>
<keyword evidence="3" id="KW-1185">Reference proteome</keyword>
<proteinExistence type="predicted"/>
<evidence type="ECO:0000256" key="1">
    <source>
        <dbReference type="SAM" id="MobiDB-lite"/>
    </source>
</evidence>
<protein>
    <recommendedName>
        <fullName evidence="4">C2H2-type domain-containing protein</fullName>
    </recommendedName>
</protein>
<organism evidence="2 3">
    <name type="scientific">Dunaliella salina</name>
    <name type="common">Green alga</name>
    <name type="synonym">Protococcus salinus</name>
    <dbReference type="NCBI Taxonomy" id="3046"/>
    <lineage>
        <taxon>Eukaryota</taxon>
        <taxon>Viridiplantae</taxon>
        <taxon>Chlorophyta</taxon>
        <taxon>core chlorophytes</taxon>
        <taxon>Chlorophyceae</taxon>
        <taxon>CS clade</taxon>
        <taxon>Chlamydomonadales</taxon>
        <taxon>Dunaliellaceae</taxon>
        <taxon>Dunaliella</taxon>
    </lineage>
</organism>
<evidence type="ECO:0000313" key="2">
    <source>
        <dbReference type="EMBL" id="KAF5832138.1"/>
    </source>
</evidence>
<evidence type="ECO:0008006" key="4">
    <source>
        <dbReference type="Google" id="ProtNLM"/>
    </source>
</evidence>
<comment type="caution">
    <text evidence="2">The sequence shown here is derived from an EMBL/GenBank/DDBJ whole genome shotgun (WGS) entry which is preliminary data.</text>
</comment>
<dbReference type="Proteomes" id="UP000815325">
    <property type="component" value="Unassembled WGS sequence"/>
</dbReference>
<name>A0ABQ7GC81_DUNSA</name>
<gene>
    <name evidence="2" type="ORF">DUNSADRAFT_12120</name>
</gene>
<feature type="region of interest" description="Disordered" evidence="1">
    <location>
        <begin position="163"/>
        <end position="182"/>
    </location>
</feature>
<reference evidence="2" key="1">
    <citation type="submission" date="2017-08" db="EMBL/GenBank/DDBJ databases">
        <authorList>
            <person name="Polle J.E."/>
            <person name="Barry K."/>
            <person name="Cushman J."/>
            <person name="Schmutz J."/>
            <person name="Tran D."/>
            <person name="Hathwaick L.T."/>
            <person name="Yim W.C."/>
            <person name="Jenkins J."/>
            <person name="Mckie-Krisberg Z.M."/>
            <person name="Prochnik S."/>
            <person name="Lindquist E."/>
            <person name="Dockter R.B."/>
            <person name="Adam C."/>
            <person name="Molina H."/>
            <person name="Bunkerborg J."/>
            <person name="Jin E."/>
            <person name="Buchheim M."/>
            <person name="Magnuson J."/>
        </authorList>
    </citation>
    <scope>NUCLEOTIDE SEQUENCE</scope>
    <source>
        <strain evidence="2">CCAP 19/18</strain>
    </source>
</reference>
<accession>A0ABQ7GC81</accession>
<evidence type="ECO:0000313" key="3">
    <source>
        <dbReference type="Proteomes" id="UP000815325"/>
    </source>
</evidence>
<dbReference type="EMBL" id="MU069895">
    <property type="protein sequence ID" value="KAF5832138.1"/>
    <property type="molecule type" value="Genomic_DNA"/>
</dbReference>